<gene>
    <name evidence="2" type="ORF">F7D14_01285</name>
</gene>
<name>A0A6B8MA33_9HYPH</name>
<dbReference type="SUPFAM" id="SSF53756">
    <property type="entry name" value="UDP-Glycosyltransferase/glycogen phosphorylase"/>
    <property type="match status" value="1"/>
</dbReference>
<dbReference type="GO" id="GO:0016758">
    <property type="term" value="F:hexosyltransferase activity"/>
    <property type="evidence" value="ECO:0007669"/>
    <property type="project" value="UniProtKB-ARBA"/>
</dbReference>
<evidence type="ECO:0000259" key="1">
    <source>
        <dbReference type="Pfam" id="PF06722"/>
    </source>
</evidence>
<reference evidence="2 3" key="1">
    <citation type="submission" date="2019-09" db="EMBL/GenBank/DDBJ databases">
        <title>Isolation and complete genome sequencing of Methylocystis species.</title>
        <authorList>
            <person name="Rumah B.L."/>
            <person name="Stead C.E."/>
            <person name="Stevens B.C."/>
            <person name="Minton N.P."/>
            <person name="Grosse-Honebrink A."/>
            <person name="Zhang Y."/>
        </authorList>
    </citation>
    <scope>NUCLEOTIDE SEQUENCE [LARGE SCALE GENOMIC DNA]</scope>
    <source>
        <strain evidence="2 3">BRCS2</strain>
    </source>
</reference>
<dbReference type="InterPro" id="IPR010610">
    <property type="entry name" value="EryCIII-like_C"/>
</dbReference>
<dbReference type="InterPro" id="IPR050426">
    <property type="entry name" value="Glycosyltransferase_28"/>
</dbReference>
<keyword evidence="2" id="KW-0808">Transferase</keyword>
<accession>A0A6B8MA33</accession>
<dbReference type="Pfam" id="PF06722">
    <property type="entry name" value="EryCIII-like_C"/>
    <property type="match status" value="1"/>
</dbReference>
<proteinExistence type="predicted"/>
<dbReference type="GO" id="GO:0017000">
    <property type="term" value="P:antibiotic biosynthetic process"/>
    <property type="evidence" value="ECO:0007669"/>
    <property type="project" value="UniProtKB-ARBA"/>
</dbReference>
<dbReference type="CDD" id="cd03784">
    <property type="entry name" value="GT1_Gtf-like"/>
    <property type="match status" value="1"/>
</dbReference>
<dbReference type="Gene3D" id="3.40.50.2000">
    <property type="entry name" value="Glycogen Phosphorylase B"/>
    <property type="match status" value="2"/>
</dbReference>
<dbReference type="PANTHER" id="PTHR48050:SF13">
    <property type="entry name" value="STEROL 3-BETA-GLUCOSYLTRANSFERASE UGT80A2"/>
    <property type="match status" value="1"/>
</dbReference>
<dbReference type="GO" id="GO:0008194">
    <property type="term" value="F:UDP-glycosyltransferase activity"/>
    <property type="evidence" value="ECO:0007669"/>
    <property type="project" value="InterPro"/>
</dbReference>
<organism evidence="2 3">
    <name type="scientific">Methylocystis parvus</name>
    <dbReference type="NCBI Taxonomy" id="134"/>
    <lineage>
        <taxon>Bacteria</taxon>
        <taxon>Pseudomonadati</taxon>
        <taxon>Pseudomonadota</taxon>
        <taxon>Alphaproteobacteria</taxon>
        <taxon>Hyphomicrobiales</taxon>
        <taxon>Methylocystaceae</taxon>
        <taxon>Methylocystis</taxon>
    </lineage>
</organism>
<protein>
    <submittedName>
        <fullName evidence="2">Glycosyltransferase family 1 protein</fullName>
    </submittedName>
</protein>
<dbReference type="PANTHER" id="PTHR48050">
    <property type="entry name" value="STEROL 3-BETA-GLUCOSYLTRANSFERASE"/>
    <property type="match status" value="1"/>
</dbReference>
<dbReference type="EMBL" id="CP044331">
    <property type="protein sequence ID" value="QGM99478.1"/>
    <property type="molecule type" value="Genomic_DNA"/>
</dbReference>
<feature type="domain" description="Erythromycin biosynthesis protein CIII-like C-terminal" evidence="1">
    <location>
        <begin position="282"/>
        <end position="407"/>
    </location>
</feature>
<dbReference type="Proteomes" id="UP000422569">
    <property type="component" value="Chromosome"/>
</dbReference>
<evidence type="ECO:0000313" key="2">
    <source>
        <dbReference type="EMBL" id="QGM99478.1"/>
    </source>
</evidence>
<dbReference type="InterPro" id="IPR002213">
    <property type="entry name" value="UDP_glucos_trans"/>
</dbReference>
<sequence length="442" mass="47111">MISARRRLNILFLGWEGGGNVPPTISAVRALVERGHNVRFLGDDCILDEVRATGAKASGWRRAPNRKDRSPESCFARDWEQPDAASAFRAWAKAIFLEPSASYAEDAMEAAREAPTDMLIGSDLLFGGMVAAEALGLPNALLATNVSLLRLPGHPPFGPGLLPAANAEERDEHEHIAQMGEAMFDSFLPALNEARTRFGLAPLSRTLDQLRPDRLLLATSPSFDLPVASLPDFIRYVGPLLEQPAWIDRQKLSAPSANERPLVLVSLSTTYQGQDATLAAIVGALANLPVQGVVTLGKALEGLQMSAPANVKIVAGASHDDILTRASAVVTHAGHGTTLRALRAGAPIVAMPMGRDQNENAARIEYHGVGIRLDPSAPQQEIAAAVHRVISEPVFAANARKLARAIANEGGGARRFVDEIEALARARDAAGSSPRQAVHRVA</sequence>
<dbReference type="AlphaFoldDB" id="A0A6B8MA33"/>
<keyword evidence="3" id="KW-1185">Reference proteome</keyword>
<evidence type="ECO:0000313" key="3">
    <source>
        <dbReference type="Proteomes" id="UP000422569"/>
    </source>
</evidence>
<dbReference type="KEGG" id="mpar:F7D14_01285"/>